<dbReference type="PATRIC" id="fig|768679.9.peg.673"/>
<reference evidence="2 3" key="1">
    <citation type="journal article" date="2011" name="PLoS ONE">
        <title>The complete genome sequence of Thermoproteus tenax: a physiologically versatile member of the Crenarchaeota.</title>
        <authorList>
            <person name="Siebers B."/>
            <person name="Zaparty M."/>
            <person name="Raddatz G."/>
            <person name="Tjaden B."/>
            <person name="Albers S.V."/>
            <person name="Bell S.D."/>
            <person name="Blombach F."/>
            <person name="Kletzin A."/>
            <person name="Kyrpides N."/>
            <person name="Lanz C."/>
            <person name="Plagens A."/>
            <person name="Rampp M."/>
            <person name="Rosinus A."/>
            <person name="von Jan M."/>
            <person name="Makarova K.S."/>
            <person name="Klenk H.P."/>
            <person name="Schuster S.C."/>
            <person name="Hensel R."/>
        </authorList>
    </citation>
    <scope>NUCLEOTIDE SEQUENCE [LARGE SCALE GENOMIC DNA]</scope>
    <source>
        <strain evidence="3">ATCC 35583 / DSM 2078 / JCM 9277 / NBRC 100435 / Kra 1</strain>
    </source>
</reference>
<evidence type="ECO:0000256" key="1">
    <source>
        <dbReference type="SAM" id="Phobius"/>
    </source>
</evidence>
<proteinExistence type="predicted"/>
<dbReference type="PaxDb" id="768679-TTX_0660"/>
<dbReference type="STRING" id="768679.TTX_0660"/>
<evidence type="ECO:0000313" key="2">
    <source>
        <dbReference type="EMBL" id="CCC81320.1"/>
    </source>
</evidence>
<keyword evidence="3" id="KW-1185">Reference proteome</keyword>
<sequence>MPQTSKVIALILILVSVAVSINVYAGSLFNVPYLWDSDMQVYPSAVNANTYTNITIIINSSININSTKINITNAIIDFIVIKNNIINVGLYPTGNPVIIKVNGTEKILPVENICYINYSSANFTSKIYVNVSSSCIGIKLYANGTAVPLNTSYVPPYSGLYSMLLTNGTFYARFTYIVTPTISPLSSTYGYGVNLTMSPPLAEPGMLIIENSSAVLFSASAQSGASIPRFALPAGNFTLLLYEGSLILANATLTINRASPEVRLSGFSERTTYGTPISYSVVAYVAGAPLKLPVVVLVNGTTVASGITPLVVNLPSLDAGVYNVTTVALQTVNTTEEALARYLIVSPAPVSLKVFVNGSTAGSVVVLNYGQVAQISARAYSTVEPQGSEAVYVDGRLNGFTIDTMELGAGVHSLTVAFTPSSRNFLPAYYNVTLVVARSQPSLSLPYEIKARYGESLTIPVRLTVYGRPVQGYVDVRVSNFTEEVFVNGSAAISLPPLPAGIYTITVSYPGSPNLFPTSASAVLIVESATVSVEISAPDRSVYGVPISIWARASPSVAGTLSIYVNNTLIYSAPLSFVNVSWSPPRSGVFNITAVFQSASKNYSSGYATKLIYISKANCYIKILLNSSKVYVLHTYTILLESQVTPYIYVDNNYVGKFRLGNITFNSTGSHILSAIFPGDDRYYSCKASAVVEVQKNPSSIIIEIPSRLALPNSKIDVIVIISTSAKIYNSTLTIIAQNINNNNTYSFTEYINSQRTVTHIELPAPGSYIVRAYYGGNPYVDANYSNAEAVTVVESILGVPEVLLLGYMAAFGIAYAAVVAIKLKRGKD</sequence>
<protein>
    <submittedName>
        <fullName evidence="2">Uncharacterized protein</fullName>
    </submittedName>
</protein>
<dbReference type="Proteomes" id="UP000002654">
    <property type="component" value="Chromosome"/>
</dbReference>
<name>G4RP26_THETK</name>
<accession>G4RP26</accession>
<organism evidence="2 3">
    <name type="scientific">Thermoproteus tenax (strain ATCC 35583 / DSM 2078 / JCM 9277 / NBRC 100435 / Kra 1)</name>
    <dbReference type="NCBI Taxonomy" id="768679"/>
    <lineage>
        <taxon>Archaea</taxon>
        <taxon>Thermoproteota</taxon>
        <taxon>Thermoprotei</taxon>
        <taxon>Thermoproteales</taxon>
        <taxon>Thermoproteaceae</taxon>
        <taxon>Thermoproteus</taxon>
    </lineage>
</organism>
<dbReference type="AlphaFoldDB" id="G4RP26"/>
<keyword evidence="1" id="KW-0812">Transmembrane</keyword>
<feature type="transmembrane region" description="Helical" evidence="1">
    <location>
        <begin position="803"/>
        <end position="822"/>
    </location>
</feature>
<dbReference type="HOGENOM" id="CLU_348732_0_0_2"/>
<dbReference type="EMBL" id="FN869859">
    <property type="protein sequence ID" value="CCC81320.1"/>
    <property type="molecule type" value="Genomic_DNA"/>
</dbReference>
<dbReference type="KEGG" id="ttn:TTX_0660"/>
<evidence type="ECO:0000313" key="3">
    <source>
        <dbReference type="Proteomes" id="UP000002654"/>
    </source>
</evidence>
<keyword evidence="1" id="KW-0472">Membrane</keyword>
<keyword evidence="1" id="KW-1133">Transmembrane helix</keyword>
<dbReference type="eggNOG" id="arCOG02487">
    <property type="taxonomic scope" value="Archaea"/>
</dbReference>
<gene>
    <name evidence="2" type="ordered locus">TTX_0660</name>
</gene>